<reference evidence="2" key="1">
    <citation type="submission" date="2019-09" db="EMBL/GenBank/DDBJ databases">
        <title>Draft genome information of white flower Hibiscus syriacus.</title>
        <authorList>
            <person name="Kim Y.-M."/>
        </authorList>
    </citation>
    <scope>NUCLEOTIDE SEQUENCE [LARGE SCALE GENOMIC DNA]</scope>
    <source>
        <strain evidence="2">YM2019G1</strain>
    </source>
</reference>
<organism evidence="2 3">
    <name type="scientific">Hibiscus syriacus</name>
    <name type="common">Rose of Sharon</name>
    <dbReference type="NCBI Taxonomy" id="106335"/>
    <lineage>
        <taxon>Eukaryota</taxon>
        <taxon>Viridiplantae</taxon>
        <taxon>Streptophyta</taxon>
        <taxon>Embryophyta</taxon>
        <taxon>Tracheophyta</taxon>
        <taxon>Spermatophyta</taxon>
        <taxon>Magnoliopsida</taxon>
        <taxon>eudicotyledons</taxon>
        <taxon>Gunneridae</taxon>
        <taxon>Pentapetalae</taxon>
        <taxon>rosids</taxon>
        <taxon>malvids</taxon>
        <taxon>Malvales</taxon>
        <taxon>Malvaceae</taxon>
        <taxon>Malvoideae</taxon>
        <taxon>Hibiscus</taxon>
    </lineage>
</organism>
<dbReference type="Pfam" id="PF04000">
    <property type="entry name" value="Sas10_Utp3"/>
    <property type="match status" value="1"/>
</dbReference>
<evidence type="ECO:0000313" key="3">
    <source>
        <dbReference type="Proteomes" id="UP000436088"/>
    </source>
</evidence>
<accession>A0A6A3BLX8</accession>
<protein>
    <recommendedName>
        <fullName evidence="4">Sas10/Utp3/C1D family</fullName>
    </recommendedName>
</protein>
<dbReference type="InterPro" id="IPR007146">
    <property type="entry name" value="Sas10/Utp3/C1D"/>
</dbReference>
<dbReference type="Proteomes" id="UP000436088">
    <property type="component" value="Unassembled WGS sequence"/>
</dbReference>
<keyword evidence="3" id="KW-1185">Reference proteome</keyword>
<dbReference type="EMBL" id="VEPZ02000857">
    <property type="protein sequence ID" value="KAE8715849.1"/>
    <property type="molecule type" value="Genomic_DNA"/>
</dbReference>
<feature type="region of interest" description="Disordered" evidence="1">
    <location>
        <begin position="214"/>
        <end position="239"/>
    </location>
</feature>
<gene>
    <name evidence="2" type="ORF">F3Y22_tig00110160pilonHSYRG00783</name>
</gene>
<proteinExistence type="predicted"/>
<dbReference type="AlphaFoldDB" id="A0A6A3BLX8"/>
<evidence type="ECO:0000313" key="2">
    <source>
        <dbReference type="EMBL" id="KAE8715849.1"/>
    </source>
</evidence>
<name>A0A6A3BLX8_HIBSY</name>
<dbReference type="GO" id="GO:0032040">
    <property type="term" value="C:small-subunit processome"/>
    <property type="evidence" value="ECO:0007669"/>
    <property type="project" value="TreeGrafter"/>
</dbReference>
<dbReference type="PANTHER" id="PTHR13237">
    <property type="entry name" value="SOMETHING ABOUT SILENCING PROTEIN 10-RELATED"/>
    <property type="match status" value="1"/>
</dbReference>
<dbReference type="PANTHER" id="PTHR13237:SF9">
    <property type="entry name" value="NEUROGUIDIN"/>
    <property type="match status" value="1"/>
</dbReference>
<dbReference type="GO" id="GO:0000462">
    <property type="term" value="P:maturation of SSU-rRNA from tricistronic rRNA transcript (SSU-rRNA, 5.8S rRNA, LSU-rRNA)"/>
    <property type="evidence" value="ECO:0007669"/>
    <property type="project" value="TreeGrafter"/>
</dbReference>
<evidence type="ECO:0008006" key="4">
    <source>
        <dbReference type="Google" id="ProtNLM"/>
    </source>
</evidence>
<comment type="caution">
    <text evidence="2">The sequence shown here is derived from an EMBL/GenBank/DDBJ whole genome shotgun (WGS) entry which is preliminary data.</text>
</comment>
<sequence>MKAPWRAVCDGIKLLLLEVQLNRGNLCNNMMLYVEFCNGEDIPVVGSKLIPAERLDGVMERPHVVEKSKRKRITLKSLMPVHEPLALEDNAIADATKVLLNQTWETNQLATVLKEMKSGLDLVTAKVKALTAKVKANSLPTADGISYLEAKHLLLLNYCQSLVYYLLRKAKGYSIEGHPVVRSLVEIRLFLEKIRPIDKKLQYQIQKLTRVCGSATQQQSGPNEAPNGPEKTEDPLNFRPNPDMLISKADMISDDGTGVYRPPKFAPAVVEEDHKMSREERNALRREKETLRKASRSAYIRQMMDDLEGKPEEVREVIGTESRELTRYMEKIERRAQQEEELFTRAPVTKKDKKIEKHLKKSRNGLIGLTDSFYDEIKTLPLGVDASEQPTSFSNGTSGMGKIKKRKSYIGANVMDVPNCVDRTRLIVDETSCCSLMPAVLGSINGNKLDVHVKRDLKLE</sequence>
<evidence type="ECO:0000256" key="1">
    <source>
        <dbReference type="SAM" id="MobiDB-lite"/>
    </source>
</evidence>